<reference evidence="2 3" key="1">
    <citation type="submission" date="2019-01" db="EMBL/GenBank/DDBJ databases">
        <title>A draft genome assembly of the solar-powered sea slug Elysia chlorotica.</title>
        <authorList>
            <person name="Cai H."/>
            <person name="Li Q."/>
            <person name="Fang X."/>
            <person name="Li J."/>
            <person name="Curtis N.E."/>
            <person name="Altenburger A."/>
            <person name="Shibata T."/>
            <person name="Feng M."/>
            <person name="Maeda T."/>
            <person name="Schwartz J.A."/>
            <person name="Shigenobu S."/>
            <person name="Lundholm N."/>
            <person name="Nishiyama T."/>
            <person name="Yang H."/>
            <person name="Hasebe M."/>
            <person name="Li S."/>
            <person name="Pierce S.K."/>
            <person name="Wang J."/>
        </authorList>
    </citation>
    <scope>NUCLEOTIDE SEQUENCE [LARGE SCALE GENOMIC DNA]</scope>
    <source>
        <strain evidence="2">EC2010</strain>
        <tissue evidence="2">Whole organism of an adult</tissue>
    </source>
</reference>
<dbReference type="Proteomes" id="UP000271974">
    <property type="component" value="Unassembled WGS sequence"/>
</dbReference>
<proteinExistence type="predicted"/>
<accession>A0A3S1B2B5</accession>
<protein>
    <submittedName>
        <fullName evidence="2">Uncharacterized protein</fullName>
    </submittedName>
</protein>
<evidence type="ECO:0000256" key="1">
    <source>
        <dbReference type="SAM" id="MobiDB-lite"/>
    </source>
</evidence>
<dbReference type="EMBL" id="RQTK01000950">
    <property type="protein sequence ID" value="RUS73320.1"/>
    <property type="molecule type" value="Genomic_DNA"/>
</dbReference>
<evidence type="ECO:0000313" key="3">
    <source>
        <dbReference type="Proteomes" id="UP000271974"/>
    </source>
</evidence>
<gene>
    <name evidence="2" type="ORF">EGW08_018913</name>
</gene>
<organism evidence="2 3">
    <name type="scientific">Elysia chlorotica</name>
    <name type="common">Eastern emerald elysia</name>
    <name type="synonym">Sea slug</name>
    <dbReference type="NCBI Taxonomy" id="188477"/>
    <lineage>
        <taxon>Eukaryota</taxon>
        <taxon>Metazoa</taxon>
        <taxon>Spiralia</taxon>
        <taxon>Lophotrochozoa</taxon>
        <taxon>Mollusca</taxon>
        <taxon>Gastropoda</taxon>
        <taxon>Heterobranchia</taxon>
        <taxon>Euthyneura</taxon>
        <taxon>Panpulmonata</taxon>
        <taxon>Sacoglossa</taxon>
        <taxon>Placobranchoidea</taxon>
        <taxon>Plakobranchidae</taxon>
        <taxon>Elysia</taxon>
    </lineage>
</organism>
<name>A0A3S1B2B5_ELYCH</name>
<feature type="compositionally biased region" description="Low complexity" evidence="1">
    <location>
        <begin position="11"/>
        <end position="27"/>
    </location>
</feature>
<feature type="compositionally biased region" description="Basic residues" evidence="1">
    <location>
        <begin position="1"/>
        <end position="10"/>
    </location>
</feature>
<comment type="caution">
    <text evidence="2">The sequence shown here is derived from an EMBL/GenBank/DDBJ whole genome shotgun (WGS) entry which is preliminary data.</text>
</comment>
<sequence>MPLKAIRRMMSRSPLNRSSSQLSSASANSSSSQLKSLAIDSNRLAVTPSVSINDVKRLVSIECDIENDKELMLGLKEGELNDLKKKIKNQCNLKKCNSSLVTTLVDIENVINAKGKTTRSDGEEFSDEEKTDHVKEEDACSCVCSCAEDDSSGDEGEVSPAHCVVQLLYELSTAFRLKLSQRG</sequence>
<dbReference type="AlphaFoldDB" id="A0A3S1B2B5"/>
<evidence type="ECO:0000313" key="2">
    <source>
        <dbReference type="EMBL" id="RUS73320.1"/>
    </source>
</evidence>
<feature type="region of interest" description="Disordered" evidence="1">
    <location>
        <begin position="1"/>
        <end position="27"/>
    </location>
</feature>
<keyword evidence="3" id="KW-1185">Reference proteome</keyword>